<dbReference type="InterPro" id="IPR013149">
    <property type="entry name" value="ADH-like_C"/>
</dbReference>
<evidence type="ECO:0000313" key="2">
    <source>
        <dbReference type="EMBL" id="KAJ3099736.1"/>
    </source>
</evidence>
<keyword evidence="3" id="KW-1185">Reference proteome</keyword>
<dbReference type="Gene3D" id="3.90.180.10">
    <property type="entry name" value="Medium-chain alcohol dehydrogenases, catalytic domain"/>
    <property type="match status" value="1"/>
</dbReference>
<dbReference type="Gene3D" id="3.40.50.720">
    <property type="entry name" value="NAD(P)-binding Rossmann-like Domain"/>
    <property type="match status" value="1"/>
</dbReference>
<evidence type="ECO:0000259" key="1">
    <source>
        <dbReference type="Pfam" id="PF00107"/>
    </source>
</evidence>
<dbReference type="AlphaFoldDB" id="A0AAD5X9P9"/>
<dbReference type="InterPro" id="IPR036291">
    <property type="entry name" value="NAD(P)-bd_dom_sf"/>
</dbReference>
<dbReference type="Proteomes" id="UP001211907">
    <property type="component" value="Unassembled WGS sequence"/>
</dbReference>
<dbReference type="GO" id="GO:0016491">
    <property type="term" value="F:oxidoreductase activity"/>
    <property type="evidence" value="ECO:0007669"/>
    <property type="project" value="TreeGrafter"/>
</dbReference>
<gene>
    <name evidence="2" type="ORF">HK100_004839</name>
</gene>
<feature type="non-terminal residue" evidence="2">
    <location>
        <position position="198"/>
    </location>
</feature>
<organism evidence="2 3">
    <name type="scientific">Physocladia obscura</name>
    <dbReference type="NCBI Taxonomy" id="109957"/>
    <lineage>
        <taxon>Eukaryota</taxon>
        <taxon>Fungi</taxon>
        <taxon>Fungi incertae sedis</taxon>
        <taxon>Chytridiomycota</taxon>
        <taxon>Chytridiomycota incertae sedis</taxon>
        <taxon>Chytridiomycetes</taxon>
        <taxon>Chytridiales</taxon>
        <taxon>Chytriomycetaceae</taxon>
        <taxon>Physocladia</taxon>
    </lineage>
</organism>
<dbReference type="InterPro" id="IPR051397">
    <property type="entry name" value="Zn-ADH-like_protein"/>
</dbReference>
<name>A0AAD5X9P9_9FUNG</name>
<dbReference type="SUPFAM" id="SSF51735">
    <property type="entry name" value="NAD(P)-binding Rossmann-fold domains"/>
    <property type="match status" value="1"/>
</dbReference>
<dbReference type="PANTHER" id="PTHR43677">
    <property type="entry name" value="SHORT-CHAIN DEHYDROGENASE/REDUCTASE"/>
    <property type="match status" value="1"/>
</dbReference>
<comment type="caution">
    <text evidence="2">The sequence shown here is derived from an EMBL/GenBank/DDBJ whole genome shotgun (WGS) entry which is preliminary data.</text>
</comment>
<dbReference type="GO" id="GO:0005739">
    <property type="term" value="C:mitochondrion"/>
    <property type="evidence" value="ECO:0007669"/>
    <property type="project" value="TreeGrafter"/>
</dbReference>
<accession>A0AAD5X9P9</accession>
<evidence type="ECO:0000313" key="3">
    <source>
        <dbReference type="Proteomes" id="UP001211907"/>
    </source>
</evidence>
<proteinExistence type="predicted"/>
<feature type="domain" description="Alcohol dehydrogenase-like C-terminal" evidence="1">
    <location>
        <begin position="1"/>
        <end position="128"/>
    </location>
</feature>
<dbReference type="PANTHER" id="PTHR43677:SF4">
    <property type="entry name" value="QUINONE OXIDOREDUCTASE-LIKE PROTEIN 2"/>
    <property type="match status" value="1"/>
</dbReference>
<sequence>GSAAVQIAKSIGAIVIATAGGPEKCALVKEKLGADYTVDYLAHPKDWPNQILKIVSKIPGREKKPGVDVIYDPIGYFTLDTKCIAWNGRILIVGFAGTPSAIDAVPANRLLLKGASLVGVFWGGSVLNEPAIVQRTWDGVFRLFEQNKNVRPLLFAQRYYGLRSVVDAMENLGSRKTYGKVVVDIQREEENSRGVAKL</sequence>
<reference evidence="2" key="1">
    <citation type="submission" date="2020-05" db="EMBL/GenBank/DDBJ databases">
        <title>Phylogenomic resolution of chytrid fungi.</title>
        <authorList>
            <person name="Stajich J.E."/>
            <person name="Amses K."/>
            <person name="Simmons R."/>
            <person name="Seto K."/>
            <person name="Myers J."/>
            <person name="Bonds A."/>
            <person name="Quandt C.A."/>
            <person name="Barry K."/>
            <person name="Liu P."/>
            <person name="Grigoriev I."/>
            <person name="Longcore J.E."/>
            <person name="James T.Y."/>
        </authorList>
    </citation>
    <scope>NUCLEOTIDE SEQUENCE</scope>
    <source>
        <strain evidence="2">JEL0513</strain>
    </source>
</reference>
<dbReference type="Pfam" id="PF00107">
    <property type="entry name" value="ADH_zinc_N"/>
    <property type="match status" value="1"/>
</dbReference>
<dbReference type="EMBL" id="JADGJH010002329">
    <property type="protein sequence ID" value="KAJ3099736.1"/>
    <property type="molecule type" value="Genomic_DNA"/>
</dbReference>
<protein>
    <recommendedName>
        <fullName evidence="1">Alcohol dehydrogenase-like C-terminal domain-containing protein</fullName>
    </recommendedName>
</protein>